<name>A0A804JVT8_MUSAM</name>
<gene>
    <name evidence="2" type="ORF">GSMUA_40300.1</name>
</gene>
<evidence type="ECO:0000313" key="2">
    <source>
        <dbReference type="EMBL" id="CAG1856608.1"/>
    </source>
</evidence>
<evidence type="ECO:0000313" key="3">
    <source>
        <dbReference type="EnsemblPlants" id="Ma07_p14640.1"/>
    </source>
</evidence>
<accession>A0A804JVT8</accession>
<dbReference type="Gene3D" id="3.30.70.240">
    <property type="match status" value="1"/>
</dbReference>
<sequence length="66" mass="7172">MKVTLKVPSEFQGVITGDINKRKGTIVGNDQDGDGTVVVAHVCRFQSSPLNDLLTCRNCILMRPGQ</sequence>
<dbReference type="AlphaFoldDB" id="A0A804JVT8"/>
<dbReference type="InParanoid" id="A0A804JVT8"/>
<protein>
    <submittedName>
        <fullName evidence="2">(wild Malaysian banana) hypothetical protein</fullName>
    </submittedName>
</protein>
<dbReference type="Gramene" id="Ma07_t14640.1">
    <property type="protein sequence ID" value="Ma07_p14640.1"/>
    <property type="gene ID" value="Ma07_g14640"/>
</dbReference>
<proteinExistence type="predicted"/>
<dbReference type="Pfam" id="PF00679">
    <property type="entry name" value="EFG_C"/>
    <property type="match status" value="1"/>
</dbReference>
<dbReference type="InterPro" id="IPR035647">
    <property type="entry name" value="EFG_III/V"/>
</dbReference>
<feature type="domain" description="Elongation factor EFG" evidence="1">
    <location>
        <begin position="1"/>
        <end position="42"/>
    </location>
</feature>
<dbReference type="EMBL" id="HG996473">
    <property type="protein sequence ID" value="CAG1856608.1"/>
    <property type="molecule type" value="Genomic_DNA"/>
</dbReference>
<reference evidence="2" key="1">
    <citation type="submission" date="2021-03" db="EMBL/GenBank/DDBJ databases">
        <authorList>
            <consortium name="Genoscope - CEA"/>
            <person name="William W."/>
        </authorList>
    </citation>
    <scope>NUCLEOTIDE SEQUENCE</scope>
    <source>
        <strain evidence="2">Doubled-haploid Pahang</strain>
    </source>
</reference>
<dbReference type="Proteomes" id="UP000012960">
    <property type="component" value="Unplaced"/>
</dbReference>
<reference evidence="3" key="2">
    <citation type="submission" date="2021-05" db="UniProtKB">
        <authorList>
            <consortium name="EnsemblPlants"/>
        </authorList>
    </citation>
    <scope>IDENTIFICATION</scope>
    <source>
        <strain evidence="3">subsp. malaccensis</strain>
    </source>
</reference>
<dbReference type="SUPFAM" id="SSF54980">
    <property type="entry name" value="EF-G C-terminal domain-like"/>
    <property type="match status" value="1"/>
</dbReference>
<evidence type="ECO:0000313" key="4">
    <source>
        <dbReference type="Proteomes" id="UP000012960"/>
    </source>
</evidence>
<evidence type="ECO:0000259" key="1">
    <source>
        <dbReference type="Pfam" id="PF00679"/>
    </source>
</evidence>
<organism evidence="3 4">
    <name type="scientific">Musa acuminata subsp. malaccensis</name>
    <name type="common">Wild banana</name>
    <name type="synonym">Musa malaccensis</name>
    <dbReference type="NCBI Taxonomy" id="214687"/>
    <lineage>
        <taxon>Eukaryota</taxon>
        <taxon>Viridiplantae</taxon>
        <taxon>Streptophyta</taxon>
        <taxon>Embryophyta</taxon>
        <taxon>Tracheophyta</taxon>
        <taxon>Spermatophyta</taxon>
        <taxon>Magnoliopsida</taxon>
        <taxon>Liliopsida</taxon>
        <taxon>Zingiberales</taxon>
        <taxon>Musaceae</taxon>
        <taxon>Musa</taxon>
    </lineage>
</organism>
<dbReference type="EnsemblPlants" id="Ma07_t14640.1">
    <property type="protein sequence ID" value="Ma07_p14640.1"/>
    <property type="gene ID" value="Ma07_g14640"/>
</dbReference>
<keyword evidence="4" id="KW-1185">Reference proteome</keyword>
<dbReference type="InterPro" id="IPR000640">
    <property type="entry name" value="EFG_V-like"/>
</dbReference>